<evidence type="ECO:0000313" key="2">
    <source>
        <dbReference type="EMBL" id="MED6131374.1"/>
    </source>
</evidence>
<protein>
    <submittedName>
        <fullName evidence="2">Uncharacterized protein</fullName>
    </submittedName>
</protein>
<feature type="compositionally biased region" description="Basic residues" evidence="1">
    <location>
        <begin position="32"/>
        <end position="41"/>
    </location>
</feature>
<feature type="compositionally biased region" description="Basic and acidic residues" evidence="1">
    <location>
        <begin position="10"/>
        <end position="31"/>
    </location>
</feature>
<sequence length="116" mass="12532">MAHNGGATRPRIDKEKAREESTRRSPTEKAIKAGKKNKAKSKNANLEKLPEEVLTNRHHDATTFGASLTTREARNVGNIGLPKFGATVPDIGPARPKSPTIHISSPSFDNPGPNLM</sequence>
<proteinExistence type="predicted"/>
<keyword evidence="3" id="KW-1185">Reference proteome</keyword>
<dbReference type="Proteomes" id="UP001341840">
    <property type="component" value="Unassembled WGS sequence"/>
</dbReference>
<organism evidence="2 3">
    <name type="scientific">Stylosanthes scabra</name>
    <dbReference type="NCBI Taxonomy" id="79078"/>
    <lineage>
        <taxon>Eukaryota</taxon>
        <taxon>Viridiplantae</taxon>
        <taxon>Streptophyta</taxon>
        <taxon>Embryophyta</taxon>
        <taxon>Tracheophyta</taxon>
        <taxon>Spermatophyta</taxon>
        <taxon>Magnoliopsida</taxon>
        <taxon>eudicotyledons</taxon>
        <taxon>Gunneridae</taxon>
        <taxon>Pentapetalae</taxon>
        <taxon>rosids</taxon>
        <taxon>fabids</taxon>
        <taxon>Fabales</taxon>
        <taxon>Fabaceae</taxon>
        <taxon>Papilionoideae</taxon>
        <taxon>50 kb inversion clade</taxon>
        <taxon>dalbergioids sensu lato</taxon>
        <taxon>Dalbergieae</taxon>
        <taxon>Pterocarpus clade</taxon>
        <taxon>Stylosanthes</taxon>
    </lineage>
</organism>
<accession>A0ABU6S5F1</accession>
<evidence type="ECO:0000313" key="3">
    <source>
        <dbReference type="Proteomes" id="UP001341840"/>
    </source>
</evidence>
<name>A0ABU6S5F1_9FABA</name>
<comment type="caution">
    <text evidence="2">The sequence shown here is derived from an EMBL/GenBank/DDBJ whole genome shotgun (WGS) entry which is preliminary data.</text>
</comment>
<evidence type="ECO:0000256" key="1">
    <source>
        <dbReference type="SAM" id="MobiDB-lite"/>
    </source>
</evidence>
<feature type="region of interest" description="Disordered" evidence="1">
    <location>
        <begin position="1"/>
        <end position="47"/>
    </location>
</feature>
<feature type="region of interest" description="Disordered" evidence="1">
    <location>
        <begin position="80"/>
        <end position="116"/>
    </location>
</feature>
<gene>
    <name evidence="2" type="ORF">PIB30_008963</name>
</gene>
<dbReference type="EMBL" id="JASCZI010060436">
    <property type="protein sequence ID" value="MED6131374.1"/>
    <property type="molecule type" value="Genomic_DNA"/>
</dbReference>
<reference evidence="2 3" key="1">
    <citation type="journal article" date="2023" name="Plants (Basel)">
        <title>Bridging the Gap: Combining Genomics and Transcriptomics Approaches to Understand Stylosanthes scabra, an Orphan Legume from the Brazilian Caatinga.</title>
        <authorList>
            <person name="Ferreira-Neto J.R.C."/>
            <person name="da Silva M.D."/>
            <person name="Binneck E."/>
            <person name="de Melo N.F."/>
            <person name="da Silva R.H."/>
            <person name="de Melo A.L.T.M."/>
            <person name="Pandolfi V."/>
            <person name="Bustamante F.O."/>
            <person name="Brasileiro-Vidal A.C."/>
            <person name="Benko-Iseppon A.M."/>
        </authorList>
    </citation>
    <scope>NUCLEOTIDE SEQUENCE [LARGE SCALE GENOMIC DNA]</scope>
    <source>
        <tissue evidence="2">Leaves</tissue>
    </source>
</reference>